<gene>
    <name evidence="1" type="ORF">MCOR_44012</name>
</gene>
<keyword evidence="2" id="KW-1185">Reference proteome</keyword>
<sequence length="295" mass="33773">MSAMYRCYNCSRICLCKECFSRLHSDKTVHESFQPISDSCILDCKFKLVDKSTLIKDIKFLNNGLLVVATNAQHKKILTCSISGMNKKFIPITGCAERITVMEGNYVAVLLAEYGKVNIGIVDIQKGYVKKYIQDTKCSWNYRSAFIYIENQFFISDFEKINVLDQSGKLKKQIPCSTPVDLCCDFDLLRIYFINELSSKMFFIDVEGNNTPKCTDHNLKDPKSITTYDKEYMLVLCLNENALYNVIKVDYSGQSSETVITNIRIPNCRPNICFTRLTNSLVMGLMGTVYIYKKE</sequence>
<dbReference type="EC" id="3.1.4.4" evidence="1"/>
<evidence type="ECO:0000313" key="2">
    <source>
        <dbReference type="Proteomes" id="UP000507470"/>
    </source>
</evidence>
<protein>
    <submittedName>
        <fullName evidence="1">PLD1_2</fullName>
        <ecNumber evidence="1">3.1.4.4</ecNumber>
    </submittedName>
</protein>
<dbReference type="SUPFAM" id="SSF63825">
    <property type="entry name" value="YWTD domain"/>
    <property type="match status" value="1"/>
</dbReference>
<evidence type="ECO:0000313" key="1">
    <source>
        <dbReference type="EMBL" id="CAC5410854.1"/>
    </source>
</evidence>
<accession>A0A6J8DUA5</accession>
<organism evidence="1 2">
    <name type="scientific">Mytilus coruscus</name>
    <name type="common">Sea mussel</name>
    <dbReference type="NCBI Taxonomy" id="42192"/>
    <lineage>
        <taxon>Eukaryota</taxon>
        <taxon>Metazoa</taxon>
        <taxon>Spiralia</taxon>
        <taxon>Lophotrochozoa</taxon>
        <taxon>Mollusca</taxon>
        <taxon>Bivalvia</taxon>
        <taxon>Autobranchia</taxon>
        <taxon>Pteriomorphia</taxon>
        <taxon>Mytilida</taxon>
        <taxon>Mytiloidea</taxon>
        <taxon>Mytilidae</taxon>
        <taxon>Mytilinae</taxon>
        <taxon>Mytilus</taxon>
    </lineage>
</organism>
<dbReference type="GO" id="GO:0004630">
    <property type="term" value="F:phospholipase D activity"/>
    <property type="evidence" value="ECO:0007669"/>
    <property type="project" value="UniProtKB-EC"/>
</dbReference>
<proteinExistence type="predicted"/>
<name>A0A6J8DUA5_MYTCO</name>
<dbReference type="AlphaFoldDB" id="A0A6J8DUA5"/>
<keyword evidence="1" id="KW-0378">Hydrolase</keyword>
<reference evidence="1 2" key="1">
    <citation type="submission" date="2020-06" db="EMBL/GenBank/DDBJ databases">
        <authorList>
            <person name="Li R."/>
            <person name="Bekaert M."/>
        </authorList>
    </citation>
    <scope>NUCLEOTIDE SEQUENCE [LARGE SCALE GENOMIC DNA]</scope>
    <source>
        <strain evidence="2">wild</strain>
    </source>
</reference>
<dbReference type="EMBL" id="CACVKT020007819">
    <property type="protein sequence ID" value="CAC5410854.1"/>
    <property type="molecule type" value="Genomic_DNA"/>
</dbReference>
<dbReference type="Proteomes" id="UP000507470">
    <property type="component" value="Unassembled WGS sequence"/>
</dbReference>